<dbReference type="PROSITE" id="PS50931">
    <property type="entry name" value="HTH_LYSR"/>
    <property type="match status" value="1"/>
</dbReference>
<keyword evidence="4" id="KW-0804">Transcription</keyword>
<dbReference type="Gene3D" id="3.40.190.290">
    <property type="match status" value="1"/>
</dbReference>
<dbReference type="Proteomes" id="UP000604241">
    <property type="component" value="Unassembled WGS sequence"/>
</dbReference>
<dbReference type="InterPro" id="IPR005119">
    <property type="entry name" value="LysR_subst-bd"/>
</dbReference>
<dbReference type="PANTHER" id="PTHR30537">
    <property type="entry name" value="HTH-TYPE TRANSCRIPTIONAL REGULATOR"/>
    <property type="match status" value="1"/>
</dbReference>
<dbReference type="Pfam" id="PF03466">
    <property type="entry name" value="LysR_substrate"/>
    <property type="match status" value="1"/>
</dbReference>
<dbReference type="InterPro" id="IPR036388">
    <property type="entry name" value="WH-like_DNA-bd_sf"/>
</dbReference>
<name>A0ABR8QGP6_9CELL</name>
<feature type="domain" description="HTH lysR-type" evidence="5">
    <location>
        <begin position="2"/>
        <end position="59"/>
    </location>
</feature>
<dbReference type="EMBL" id="JACSQV010000014">
    <property type="protein sequence ID" value="MBD7919609.1"/>
    <property type="molecule type" value="Genomic_DNA"/>
</dbReference>
<evidence type="ECO:0000256" key="3">
    <source>
        <dbReference type="ARBA" id="ARBA00023125"/>
    </source>
</evidence>
<dbReference type="Pfam" id="PF00126">
    <property type="entry name" value="HTH_1"/>
    <property type="match status" value="1"/>
</dbReference>
<evidence type="ECO:0000313" key="7">
    <source>
        <dbReference type="Proteomes" id="UP000604241"/>
    </source>
</evidence>
<comment type="caution">
    <text evidence="6">The sequence shown here is derived from an EMBL/GenBank/DDBJ whole genome shotgun (WGS) entry which is preliminary data.</text>
</comment>
<dbReference type="SUPFAM" id="SSF46785">
    <property type="entry name" value="Winged helix' DNA-binding domain"/>
    <property type="match status" value="1"/>
</dbReference>
<dbReference type="SUPFAM" id="SSF53850">
    <property type="entry name" value="Periplasmic binding protein-like II"/>
    <property type="match status" value="1"/>
</dbReference>
<accession>A0ABR8QGP6</accession>
<evidence type="ECO:0000259" key="5">
    <source>
        <dbReference type="PROSITE" id="PS50931"/>
    </source>
</evidence>
<gene>
    <name evidence="6" type="ORF">H9657_15165</name>
</gene>
<evidence type="ECO:0000313" key="6">
    <source>
        <dbReference type="EMBL" id="MBD7919609.1"/>
    </source>
</evidence>
<keyword evidence="2" id="KW-0805">Transcription regulation</keyword>
<keyword evidence="7" id="KW-1185">Reference proteome</keyword>
<dbReference type="InterPro" id="IPR058163">
    <property type="entry name" value="LysR-type_TF_proteobact-type"/>
</dbReference>
<evidence type="ECO:0000256" key="4">
    <source>
        <dbReference type="ARBA" id="ARBA00023163"/>
    </source>
</evidence>
<protein>
    <submittedName>
        <fullName evidence="6">LysR family transcriptional regulator</fullName>
    </submittedName>
</protein>
<sequence length="296" mass="32834">MLSADDMRHFLAVARTGRLVLAAAELRVDHTTVGRRITALERAVGHRLFDRTPEGWRLTERGQRLLEPAESIERALLETRELVDRGRSSISGSVRILCPDGFGSFLLAPALGALSRDNPGLTVEMATATVRLGQTVRDFDVAVTLEEPRSSKVVTRPLSDYLLKVYASRDYLAQHGPIGTVEDLHGHTTIWYVDQLLDVQPLHAVDSLLPGPAAIQSTNVVAHWQAVAAGIGVGPLPQYIARQDPRLVRVLPHVEYRQRYWLVTPRQHARLSRVRLVAQLLQDIVTERAEDLLGPG</sequence>
<evidence type="ECO:0000256" key="2">
    <source>
        <dbReference type="ARBA" id="ARBA00023015"/>
    </source>
</evidence>
<dbReference type="PANTHER" id="PTHR30537:SF3">
    <property type="entry name" value="TRANSCRIPTIONAL REGULATORY PROTEIN"/>
    <property type="match status" value="1"/>
</dbReference>
<dbReference type="InterPro" id="IPR036390">
    <property type="entry name" value="WH_DNA-bd_sf"/>
</dbReference>
<keyword evidence="3" id="KW-0238">DNA-binding</keyword>
<proteinExistence type="inferred from homology"/>
<dbReference type="RefSeq" id="WP_191784263.1">
    <property type="nucleotide sequence ID" value="NZ_JACSQV010000014.1"/>
</dbReference>
<dbReference type="Gene3D" id="1.10.10.10">
    <property type="entry name" value="Winged helix-like DNA-binding domain superfamily/Winged helix DNA-binding domain"/>
    <property type="match status" value="1"/>
</dbReference>
<evidence type="ECO:0000256" key="1">
    <source>
        <dbReference type="ARBA" id="ARBA00009437"/>
    </source>
</evidence>
<comment type="similarity">
    <text evidence="1">Belongs to the LysR transcriptional regulatory family.</text>
</comment>
<organism evidence="6 7">
    <name type="scientific">Cellulomonas avistercoris</name>
    <dbReference type="NCBI Taxonomy" id="2762242"/>
    <lineage>
        <taxon>Bacteria</taxon>
        <taxon>Bacillati</taxon>
        <taxon>Actinomycetota</taxon>
        <taxon>Actinomycetes</taxon>
        <taxon>Micrococcales</taxon>
        <taxon>Cellulomonadaceae</taxon>
        <taxon>Cellulomonas</taxon>
    </lineage>
</organism>
<reference evidence="6 7" key="1">
    <citation type="submission" date="2020-08" db="EMBL/GenBank/DDBJ databases">
        <title>A Genomic Blueprint of the Chicken Gut Microbiome.</title>
        <authorList>
            <person name="Gilroy R."/>
            <person name="Ravi A."/>
            <person name="Getino M."/>
            <person name="Pursley I."/>
            <person name="Horton D.L."/>
            <person name="Alikhan N.-F."/>
            <person name="Baker D."/>
            <person name="Gharbi K."/>
            <person name="Hall N."/>
            <person name="Watson M."/>
            <person name="Adriaenssens E.M."/>
            <person name="Foster-Nyarko E."/>
            <person name="Jarju S."/>
            <person name="Secka A."/>
            <person name="Antonio M."/>
            <person name="Oren A."/>
            <person name="Chaudhuri R."/>
            <person name="La Ragione R.M."/>
            <person name="Hildebrand F."/>
            <person name="Pallen M.J."/>
        </authorList>
    </citation>
    <scope>NUCLEOTIDE SEQUENCE [LARGE SCALE GENOMIC DNA]</scope>
    <source>
        <strain evidence="6 7">Sa3CUA2</strain>
    </source>
</reference>
<dbReference type="InterPro" id="IPR000847">
    <property type="entry name" value="LysR_HTH_N"/>
</dbReference>